<evidence type="ECO:0000256" key="6">
    <source>
        <dbReference type="ARBA" id="ARBA00022837"/>
    </source>
</evidence>
<dbReference type="Pfam" id="PF07519">
    <property type="entry name" value="Tannase"/>
    <property type="match status" value="1"/>
</dbReference>
<dbReference type="RefSeq" id="WP_092497736.1">
    <property type="nucleotide sequence ID" value="NZ_FOFG01000011.1"/>
</dbReference>
<feature type="signal peptide" evidence="8">
    <location>
        <begin position="1"/>
        <end position="39"/>
    </location>
</feature>
<dbReference type="SUPFAM" id="SSF53474">
    <property type="entry name" value="alpha/beta-Hydrolases"/>
    <property type="match status" value="1"/>
</dbReference>
<evidence type="ECO:0000256" key="7">
    <source>
        <dbReference type="ARBA" id="ARBA00023157"/>
    </source>
</evidence>
<dbReference type="InterPro" id="IPR029058">
    <property type="entry name" value="AB_hydrolase_fold"/>
</dbReference>
<accession>A0A1H9LE12</accession>
<keyword evidence="6" id="KW-0106">Calcium</keyword>
<evidence type="ECO:0000256" key="2">
    <source>
        <dbReference type="ARBA" id="ARBA00022487"/>
    </source>
</evidence>
<reference evidence="9 10" key="1">
    <citation type="submission" date="2016-10" db="EMBL/GenBank/DDBJ databases">
        <authorList>
            <person name="de Groot N.N."/>
        </authorList>
    </citation>
    <scope>NUCLEOTIDE SEQUENCE [LARGE SCALE GENOMIC DNA]</scope>
    <source>
        <strain evidence="9 10">A52C2</strain>
    </source>
</reference>
<comment type="similarity">
    <text evidence="1">Belongs to the tannase family.</text>
</comment>
<dbReference type="PANTHER" id="PTHR33938">
    <property type="entry name" value="FERULOYL ESTERASE B-RELATED"/>
    <property type="match status" value="1"/>
</dbReference>
<name>A0A1H9LE12_9HYPH</name>
<evidence type="ECO:0000256" key="3">
    <source>
        <dbReference type="ARBA" id="ARBA00022723"/>
    </source>
</evidence>
<evidence type="ECO:0000256" key="4">
    <source>
        <dbReference type="ARBA" id="ARBA00022729"/>
    </source>
</evidence>
<organism evidence="9 10">
    <name type="scientific">Faunimonas pinastri</name>
    <dbReference type="NCBI Taxonomy" id="1855383"/>
    <lineage>
        <taxon>Bacteria</taxon>
        <taxon>Pseudomonadati</taxon>
        <taxon>Pseudomonadota</taxon>
        <taxon>Alphaproteobacteria</taxon>
        <taxon>Hyphomicrobiales</taxon>
        <taxon>Afifellaceae</taxon>
        <taxon>Faunimonas</taxon>
    </lineage>
</organism>
<keyword evidence="3" id="KW-0479">Metal-binding</keyword>
<gene>
    <name evidence="9" type="ORF">SAMN05216548_11158</name>
</gene>
<dbReference type="STRING" id="1855383.SAMN05216548_11158"/>
<keyword evidence="7" id="KW-1015">Disulfide bond</keyword>
<evidence type="ECO:0000256" key="8">
    <source>
        <dbReference type="SAM" id="SignalP"/>
    </source>
</evidence>
<dbReference type="Gene3D" id="3.40.50.1820">
    <property type="entry name" value="alpha/beta hydrolase"/>
    <property type="match status" value="1"/>
</dbReference>
<dbReference type="GO" id="GO:0046872">
    <property type="term" value="F:metal ion binding"/>
    <property type="evidence" value="ECO:0007669"/>
    <property type="project" value="UniProtKB-KW"/>
</dbReference>
<dbReference type="PANTHER" id="PTHR33938:SF15">
    <property type="entry name" value="FERULOYL ESTERASE B-RELATED"/>
    <property type="match status" value="1"/>
</dbReference>
<evidence type="ECO:0000313" key="10">
    <source>
        <dbReference type="Proteomes" id="UP000199647"/>
    </source>
</evidence>
<proteinExistence type="inferred from homology"/>
<sequence>MGGRRSPGFATPRGTKAWRRLFGGALIAAASGCAVPALAAGSCEDLRSLQLPHMTVKSASRIAQDGFRPPASEGKESTALTGPAFCRVEVEAAPTPDSQIGLEVWVPEGAAWNGKLLGVGNGGYSSVLDYKEMAAALRRGYAAVATDDGHQGEDLRFVIGHPDRIADWSDRSIHVMTDAAKLIVRDLNGRLPERSYFKGCSTGGFQAMAESQRYPADYDGIIAGAPGYARTNLSASFLWAWIVNHDAEGKEILTRPKLPLINKAVVAACDELDGVKDGLIGDPGQCHFDPATLLCQNGDADDCLTSAQVDVVRKVYAGPHDPKTGRSIFPGWDPGSEAPGGDAKNGWTSYIVGQPEPVRLELWKHWVFADPNFDWHSFDFDRDLEFANKLLPTMNATQADLTPFEKRGGKLLMYFGLADKVSSARTGIDYYNSVLDAMDGHQRVDPFYRLFLMPGVGHCEGGPGPDSFDALGTLESWVEHGKAPDRIVASHRTDGAVDRTRPLCPYPSVARYSGTGDTNDAGNFRCVADPQQQHGDRSWLTQVQDWDAQARATASASRN</sequence>
<dbReference type="AlphaFoldDB" id="A0A1H9LE12"/>
<dbReference type="InterPro" id="IPR011118">
    <property type="entry name" value="Tannase/feruloyl_esterase"/>
</dbReference>
<keyword evidence="4 8" id="KW-0732">Signal</keyword>
<keyword evidence="10" id="KW-1185">Reference proteome</keyword>
<keyword evidence="2" id="KW-0719">Serine esterase</keyword>
<dbReference type="PROSITE" id="PS51257">
    <property type="entry name" value="PROKAR_LIPOPROTEIN"/>
    <property type="match status" value="1"/>
</dbReference>
<dbReference type="EMBL" id="FOFG01000011">
    <property type="protein sequence ID" value="SER09375.1"/>
    <property type="molecule type" value="Genomic_DNA"/>
</dbReference>
<keyword evidence="5" id="KW-0378">Hydrolase</keyword>
<evidence type="ECO:0000256" key="1">
    <source>
        <dbReference type="ARBA" id="ARBA00006249"/>
    </source>
</evidence>
<dbReference type="OrthoDB" id="176867at2"/>
<dbReference type="Proteomes" id="UP000199647">
    <property type="component" value="Unassembled WGS sequence"/>
</dbReference>
<feature type="chain" id="PRO_5011571387" evidence="8">
    <location>
        <begin position="40"/>
        <end position="559"/>
    </location>
</feature>
<evidence type="ECO:0000256" key="5">
    <source>
        <dbReference type="ARBA" id="ARBA00022801"/>
    </source>
</evidence>
<evidence type="ECO:0000313" key="9">
    <source>
        <dbReference type="EMBL" id="SER09375.1"/>
    </source>
</evidence>
<dbReference type="GO" id="GO:0052689">
    <property type="term" value="F:carboxylic ester hydrolase activity"/>
    <property type="evidence" value="ECO:0007669"/>
    <property type="project" value="UniProtKB-KW"/>
</dbReference>
<protein>
    <submittedName>
        <fullName evidence="9">Feruloyl esterase</fullName>
    </submittedName>
</protein>